<sequence>MATRRRNSKYFLQTTVTATDMEDFSPEFADACKRWALRALIDLGGHEGIVQSSFCTEPGLMRALGLNQEMIENYEPERMLGALKQLHRDVVNPKTADESGSAAAAAKTLCTPDSVLMRNIDWLGNQVSLTSDEKQILLLSVLVRQNPFLGQAVEALGFLSTSRANSVLSVLLDISVPRVLQALSEDSSLVRSGLMFIDDSGNFEFNNKVVMLTGLDGQLMVEQKNLYFLFAYNFVVAPKPKLTLEQFDHLGSKVKNLSTFLSVAVAEKQKGVNILVYGPPGTGKTELGRALAKELKFQLFEVAVEGWRGSHIAGKDRLAGYRLSQMILAKRKNTMLVFDEIEDITPRTEDDGNSRRGNRSGQKGFLNQLLQENPVPTIWITNSLRPLDPAHLRRFDYCLLMDIPPKKVRTAMLADCTKGLDVSLEWCEKKAANDALSPAGMSRAAKVAGAMFKGGANTSVEALLDDVIDSAMKVLSIDAPPAKAKAGAVKYQLDALNADCDLGDVLAGLTETGEGRICLYGVPGTGKSAFAKYVADVLGKPALIKRASDILDPYIGQTECNMAEMFYQAEKDDAVLILDEADSFLRSREGARRGWEITAVNEMLTQMEAFGGIFFATTNLLDQLDAASLRRFDMKINFGFLKHAQRLSLCREVCKSIGLEMSSRDESRLVELEKLTPGDFENALRQSRLRPLRTVDDLLSRLSQEVKLKNLSSGRPIGFLATGTA</sequence>
<dbReference type="SMART" id="SM00382">
    <property type="entry name" value="AAA"/>
    <property type="match status" value="2"/>
</dbReference>
<dbReference type="GO" id="GO:0016887">
    <property type="term" value="F:ATP hydrolysis activity"/>
    <property type="evidence" value="ECO:0007669"/>
    <property type="project" value="InterPro"/>
</dbReference>
<dbReference type="InterPro" id="IPR003593">
    <property type="entry name" value="AAA+_ATPase"/>
</dbReference>
<dbReference type="InterPro" id="IPR050221">
    <property type="entry name" value="26S_Proteasome_ATPase"/>
</dbReference>
<dbReference type="PANTHER" id="PTHR23073">
    <property type="entry name" value="26S PROTEASOME REGULATORY SUBUNIT"/>
    <property type="match status" value="1"/>
</dbReference>
<feature type="domain" description="AAA+ ATPase" evidence="4">
    <location>
        <begin position="270"/>
        <end position="405"/>
    </location>
</feature>
<name>A0A2T0XBZ9_9BURK</name>
<dbReference type="OrthoDB" id="9802352at2"/>
<comment type="caution">
    <text evidence="5">The sequence shown here is derived from an EMBL/GenBank/DDBJ whole genome shotgun (WGS) entry which is preliminary data.</text>
</comment>
<evidence type="ECO:0000259" key="4">
    <source>
        <dbReference type="SMART" id="SM00382"/>
    </source>
</evidence>
<dbReference type="AlphaFoldDB" id="A0A2T0XBZ9"/>
<comment type="similarity">
    <text evidence="1">Belongs to the AAA ATPase family.</text>
</comment>
<dbReference type="InterPro" id="IPR027417">
    <property type="entry name" value="P-loop_NTPase"/>
</dbReference>
<dbReference type="InterPro" id="IPR003959">
    <property type="entry name" value="ATPase_AAA_core"/>
</dbReference>
<feature type="domain" description="AAA+ ATPase" evidence="4">
    <location>
        <begin position="513"/>
        <end position="642"/>
    </location>
</feature>
<protein>
    <submittedName>
        <fullName evidence="5">SpoVK/Ycf46/Vps4 family AAA+-type ATPase</fullName>
    </submittedName>
</protein>
<dbReference type="GO" id="GO:0005524">
    <property type="term" value="F:ATP binding"/>
    <property type="evidence" value="ECO:0007669"/>
    <property type="project" value="UniProtKB-KW"/>
</dbReference>
<evidence type="ECO:0000256" key="2">
    <source>
        <dbReference type="ARBA" id="ARBA00022741"/>
    </source>
</evidence>
<gene>
    <name evidence="5" type="ORF">BCM14_2690</name>
</gene>
<keyword evidence="2" id="KW-0547">Nucleotide-binding</keyword>
<dbReference type="Pfam" id="PF00004">
    <property type="entry name" value="AAA"/>
    <property type="match status" value="2"/>
</dbReference>
<reference evidence="5 6" key="1">
    <citation type="submission" date="2018-03" db="EMBL/GenBank/DDBJ databases">
        <title>Genomic Encyclopedia of Type Strains, Phase III (KMG-III): the genomes of soil and plant-associated and newly described type strains.</title>
        <authorList>
            <person name="Whitman W."/>
        </authorList>
    </citation>
    <scope>NUCLEOTIDE SEQUENCE [LARGE SCALE GENOMIC DNA]</scope>
    <source>
        <strain evidence="5 6">MWH-P2sevCIIIb</strain>
    </source>
</reference>
<evidence type="ECO:0000313" key="6">
    <source>
        <dbReference type="Proteomes" id="UP000238308"/>
    </source>
</evidence>
<evidence type="ECO:0000256" key="3">
    <source>
        <dbReference type="ARBA" id="ARBA00022840"/>
    </source>
</evidence>
<dbReference type="EMBL" id="PVTV01000017">
    <property type="protein sequence ID" value="PRY96452.1"/>
    <property type="molecule type" value="Genomic_DNA"/>
</dbReference>
<accession>A0A2T0XBZ9</accession>
<dbReference type="RefSeq" id="WP_106228520.1">
    <property type="nucleotide sequence ID" value="NZ_PVTV01000017.1"/>
</dbReference>
<dbReference type="SUPFAM" id="SSF52540">
    <property type="entry name" value="P-loop containing nucleoside triphosphate hydrolases"/>
    <property type="match status" value="2"/>
</dbReference>
<keyword evidence="3" id="KW-0067">ATP-binding</keyword>
<dbReference type="Gene3D" id="3.40.50.300">
    <property type="entry name" value="P-loop containing nucleotide triphosphate hydrolases"/>
    <property type="match status" value="2"/>
</dbReference>
<organism evidence="5 6">
    <name type="scientific">Jezberella montanilacus</name>
    <dbReference type="NCBI Taxonomy" id="323426"/>
    <lineage>
        <taxon>Bacteria</taxon>
        <taxon>Pseudomonadati</taxon>
        <taxon>Pseudomonadota</taxon>
        <taxon>Betaproteobacteria</taxon>
        <taxon>Burkholderiales</taxon>
        <taxon>Alcaligenaceae</taxon>
        <taxon>Jezberella</taxon>
    </lineage>
</organism>
<keyword evidence="6" id="KW-1185">Reference proteome</keyword>
<proteinExistence type="inferred from homology"/>
<dbReference type="Proteomes" id="UP000238308">
    <property type="component" value="Unassembled WGS sequence"/>
</dbReference>
<dbReference type="CDD" id="cd19481">
    <property type="entry name" value="RecA-like_protease"/>
    <property type="match status" value="2"/>
</dbReference>
<evidence type="ECO:0000256" key="1">
    <source>
        <dbReference type="ARBA" id="ARBA00006914"/>
    </source>
</evidence>
<evidence type="ECO:0000313" key="5">
    <source>
        <dbReference type="EMBL" id="PRY96452.1"/>
    </source>
</evidence>